<evidence type="ECO:0000256" key="1">
    <source>
        <dbReference type="ARBA" id="ARBA00008999"/>
    </source>
</evidence>
<dbReference type="GO" id="GO:0005634">
    <property type="term" value="C:nucleus"/>
    <property type="evidence" value="ECO:0007669"/>
    <property type="project" value="TreeGrafter"/>
</dbReference>
<dbReference type="AlphaFoldDB" id="A0A1X7VUQ6"/>
<comment type="similarity">
    <text evidence="1">Belongs to the pseudouridine synthase TruB family.</text>
</comment>
<evidence type="ECO:0000256" key="3">
    <source>
        <dbReference type="ARBA" id="ARBA00022694"/>
    </source>
</evidence>
<dbReference type="EnsemblMetazoa" id="Aqu2.1.43605_001">
    <property type="protein sequence ID" value="Aqu2.1.43605_001"/>
    <property type="gene ID" value="Aqu2.1.43605"/>
</dbReference>
<evidence type="ECO:0000256" key="4">
    <source>
        <dbReference type="ARBA" id="ARBA00023235"/>
    </source>
</evidence>
<sequence length="242" mass="26364">MRGIIPIYKPSGITSFEVCDTIRSILLGVSGISALPRNKAPRTKSKFKVGHGGTLDKEAEGVLVVGVGEDCKHLSSFLSGSKEYSAIGILGKTTTTYDATGSEIKTSTYDHVTQESLQRVVRSFEGETLQTPPVYSALKIKGQRASNLARKGETVDMSSKRRPICIYQIKLQMFSPPEFGIVLSCSAGTYVRSLIYDIGIASKTVACMKSLCRTKQGPFTLSQALKQDNWTIDCLSNFVSFK</sequence>
<proteinExistence type="inferred from homology"/>
<dbReference type="Gene3D" id="3.30.2350.10">
    <property type="entry name" value="Pseudouridine synthase"/>
    <property type="match status" value="1"/>
</dbReference>
<dbReference type="InParanoid" id="A0A1X7VUQ6"/>
<dbReference type="OMA" id="VDKPSGF"/>
<gene>
    <name evidence="6" type="primary">100632353</name>
</gene>
<keyword evidence="4" id="KW-0413">Isomerase</keyword>
<dbReference type="GO" id="GO:0160148">
    <property type="term" value="F:tRNA pseudouridine(55) synthase activity"/>
    <property type="evidence" value="ECO:0007669"/>
    <property type="project" value="UniProtKB-EC"/>
</dbReference>
<dbReference type="GO" id="GO:0006400">
    <property type="term" value="P:tRNA modification"/>
    <property type="evidence" value="ECO:0007669"/>
    <property type="project" value="TreeGrafter"/>
</dbReference>
<dbReference type="EC" id="5.4.99.25" evidence="2"/>
<dbReference type="SUPFAM" id="SSF55120">
    <property type="entry name" value="Pseudouridine synthase"/>
    <property type="match status" value="1"/>
</dbReference>
<keyword evidence="7" id="KW-1185">Reference proteome</keyword>
<dbReference type="eggNOG" id="KOG2529">
    <property type="taxonomic scope" value="Eukaryota"/>
</dbReference>
<dbReference type="PANTHER" id="PTHR13767">
    <property type="entry name" value="TRNA-PSEUDOURIDINE SYNTHASE"/>
    <property type="match status" value="1"/>
</dbReference>
<dbReference type="STRING" id="400682.A0A1X7VUQ6"/>
<keyword evidence="3" id="KW-0819">tRNA processing</keyword>
<dbReference type="InterPro" id="IPR014780">
    <property type="entry name" value="tRNA_psdUridine_synth_TruB"/>
</dbReference>
<dbReference type="InterPro" id="IPR020103">
    <property type="entry name" value="PsdUridine_synth_cat_dom_sf"/>
</dbReference>
<dbReference type="KEGG" id="aqu:100632353"/>
<organism evidence="6">
    <name type="scientific">Amphimedon queenslandica</name>
    <name type="common">Sponge</name>
    <dbReference type="NCBI Taxonomy" id="400682"/>
    <lineage>
        <taxon>Eukaryota</taxon>
        <taxon>Metazoa</taxon>
        <taxon>Porifera</taxon>
        <taxon>Demospongiae</taxon>
        <taxon>Heteroscleromorpha</taxon>
        <taxon>Haplosclerida</taxon>
        <taxon>Niphatidae</taxon>
        <taxon>Amphimedon</taxon>
    </lineage>
</organism>
<dbReference type="GO" id="GO:0003723">
    <property type="term" value="F:RNA binding"/>
    <property type="evidence" value="ECO:0007669"/>
    <property type="project" value="InterPro"/>
</dbReference>
<dbReference type="GO" id="GO:1990481">
    <property type="term" value="P:mRNA pseudouridine synthesis"/>
    <property type="evidence" value="ECO:0007669"/>
    <property type="project" value="TreeGrafter"/>
</dbReference>
<dbReference type="NCBIfam" id="TIGR00431">
    <property type="entry name" value="TruB"/>
    <property type="match status" value="1"/>
</dbReference>
<dbReference type="InterPro" id="IPR002501">
    <property type="entry name" value="PsdUridine_synth_N"/>
</dbReference>
<dbReference type="Proteomes" id="UP000007879">
    <property type="component" value="Unassembled WGS sequence"/>
</dbReference>
<evidence type="ECO:0000313" key="7">
    <source>
        <dbReference type="Proteomes" id="UP000007879"/>
    </source>
</evidence>
<evidence type="ECO:0000256" key="2">
    <source>
        <dbReference type="ARBA" id="ARBA00012787"/>
    </source>
</evidence>
<dbReference type="HAMAP" id="MF_01080">
    <property type="entry name" value="TruB_bact"/>
    <property type="match status" value="1"/>
</dbReference>
<reference evidence="7" key="1">
    <citation type="journal article" date="2010" name="Nature">
        <title>The Amphimedon queenslandica genome and the evolution of animal complexity.</title>
        <authorList>
            <person name="Srivastava M."/>
            <person name="Simakov O."/>
            <person name="Chapman J."/>
            <person name="Fahey B."/>
            <person name="Gauthier M.E."/>
            <person name="Mitros T."/>
            <person name="Richards G.S."/>
            <person name="Conaco C."/>
            <person name="Dacre M."/>
            <person name="Hellsten U."/>
            <person name="Larroux C."/>
            <person name="Putnam N.H."/>
            <person name="Stanke M."/>
            <person name="Adamska M."/>
            <person name="Darling A."/>
            <person name="Degnan S.M."/>
            <person name="Oakley T.H."/>
            <person name="Plachetzki D.C."/>
            <person name="Zhai Y."/>
            <person name="Adamski M."/>
            <person name="Calcino A."/>
            <person name="Cummins S.F."/>
            <person name="Goodstein D.M."/>
            <person name="Harris C."/>
            <person name="Jackson D.J."/>
            <person name="Leys S.P."/>
            <person name="Shu S."/>
            <person name="Woodcroft B.J."/>
            <person name="Vervoort M."/>
            <person name="Kosik K.S."/>
            <person name="Manning G."/>
            <person name="Degnan B.M."/>
            <person name="Rokhsar D.S."/>
        </authorList>
    </citation>
    <scope>NUCLEOTIDE SEQUENCE [LARGE SCALE GENOMIC DNA]</scope>
</reference>
<protein>
    <recommendedName>
        <fullName evidence="2">tRNA pseudouridine(55) synthase</fullName>
        <ecNumber evidence="2">5.4.99.25</ecNumber>
    </recommendedName>
</protein>
<dbReference type="EnsemblMetazoa" id="XM_003382624.3">
    <property type="protein sequence ID" value="XP_003382672.1"/>
    <property type="gene ID" value="LOC100632353"/>
</dbReference>
<dbReference type="Pfam" id="PF01509">
    <property type="entry name" value="TruB_N"/>
    <property type="match status" value="1"/>
</dbReference>
<dbReference type="PANTHER" id="PTHR13767:SF2">
    <property type="entry name" value="PSEUDOURIDYLATE SYNTHASE TRUB1"/>
    <property type="match status" value="1"/>
</dbReference>
<evidence type="ECO:0000259" key="5">
    <source>
        <dbReference type="Pfam" id="PF01509"/>
    </source>
</evidence>
<reference evidence="6" key="2">
    <citation type="submission" date="2017-05" db="UniProtKB">
        <authorList>
            <consortium name="EnsemblMetazoa"/>
        </authorList>
    </citation>
    <scope>IDENTIFICATION</scope>
</reference>
<feature type="domain" description="Pseudouridine synthase II N-terminal" evidence="5">
    <location>
        <begin position="47"/>
        <end position="191"/>
    </location>
</feature>
<dbReference type="OrthoDB" id="9995526at2759"/>
<accession>A0A1X7VUQ6</accession>
<evidence type="ECO:0000313" key="6">
    <source>
        <dbReference type="EnsemblMetazoa" id="Aqu2.1.43605_001"/>
    </source>
</evidence>
<name>A0A1X7VUQ6_AMPQE</name>